<evidence type="ECO:0000256" key="4">
    <source>
        <dbReference type="SAM" id="MobiDB-lite"/>
    </source>
</evidence>
<gene>
    <name evidence="6" type="ORF">MVEN_01345000</name>
</gene>
<feature type="region of interest" description="Disordered" evidence="4">
    <location>
        <begin position="483"/>
        <end position="557"/>
    </location>
</feature>
<reference evidence="6" key="1">
    <citation type="submission" date="2020-05" db="EMBL/GenBank/DDBJ databases">
        <title>Mycena genomes resolve the evolution of fungal bioluminescence.</title>
        <authorList>
            <person name="Tsai I.J."/>
        </authorList>
    </citation>
    <scope>NUCLEOTIDE SEQUENCE</scope>
    <source>
        <strain evidence="6">CCC161011</strain>
    </source>
</reference>
<dbReference type="GO" id="GO:0016747">
    <property type="term" value="F:acyltransferase activity, transferring groups other than amino-acyl groups"/>
    <property type="evidence" value="ECO:0007669"/>
    <property type="project" value="InterPro"/>
</dbReference>
<comment type="caution">
    <text evidence="6">The sequence shown here is derived from an EMBL/GenBank/DDBJ whole genome shotgun (WGS) entry which is preliminary data.</text>
</comment>
<sequence length="639" mass="69816">MPSFKGDNISIAHGLEGQDDHFEALLTLFEDLGLASFDIASQPETDLLSFAQTSFFFGVITMNKPDTSSDQEGQTSDPPPCENARPTVPLSTDITSSRRGEWSFNDDDDDDEHFLDSNFKAAIAKFPSRSPLSSEMLNDLMGFKARISRLGPSEFVNPETTLLERDVTETSAGSADSIPLSEWPVLSPKPVSRIKYDPWNLPAVPSESTYNVPSINSGSSAWDRHPLASPSKPPALPPRPSAAQKARNNNDLLASKITPLNFNTTHTTQTTSPLFSTASPFYKSYNTSAWDDANRRMVSWDARHSDVMQAAVAGSGVNRTPIGIIYLVPSPLAPTAPGQVGELNLGIVLNSSYRGKGYAREAIKLVLKYAFEDKQAHRVQASLLSLSSKDRMISLLTQLRFGHEGTKRRAFFNPMLGEWQDVTTLAILDTDWAMRGFYKGKPAPKSLWDELFARHEREREELLRWEEDQYRLNRGMKRTASMETIKGGAVPTALEPEEAGFESDAGSVASRATSAHSSSSSINKGKKRAAPADWDPNPSRDSYPYDGSSSDTDSEFDLEFAAPVVVRRRYMHDGPSSSRLSPTLSDGDGDISLIGSDSDSMPSSVAGSPPATPRSASGNGSDWDLMDSDSELSGFDDDD</sequence>
<feature type="compositionally biased region" description="Low complexity" evidence="4">
    <location>
        <begin position="507"/>
        <end position="521"/>
    </location>
</feature>
<keyword evidence="2" id="KW-0012">Acyltransferase</keyword>
<organism evidence="6 7">
    <name type="scientific">Mycena venus</name>
    <dbReference type="NCBI Taxonomy" id="2733690"/>
    <lineage>
        <taxon>Eukaryota</taxon>
        <taxon>Fungi</taxon>
        <taxon>Dikarya</taxon>
        <taxon>Basidiomycota</taxon>
        <taxon>Agaricomycotina</taxon>
        <taxon>Agaricomycetes</taxon>
        <taxon>Agaricomycetidae</taxon>
        <taxon>Agaricales</taxon>
        <taxon>Marasmiineae</taxon>
        <taxon>Mycenaceae</taxon>
        <taxon>Mycena</taxon>
    </lineage>
</organism>
<feature type="region of interest" description="Disordered" evidence="4">
    <location>
        <begin position="572"/>
        <end position="639"/>
    </location>
</feature>
<dbReference type="AlphaFoldDB" id="A0A8H6Y0E5"/>
<dbReference type="SUPFAM" id="SSF55729">
    <property type="entry name" value="Acyl-CoA N-acyltransferases (Nat)"/>
    <property type="match status" value="1"/>
</dbReference>
<dbReference type="EMBL" id="JACAZI010000010">
    <property type="protein sequence ID" value="KAF7350402.1"/>
    <property type="molecule type" value="Genomic_DNA"/>
</dbReference>
<name>A0A8H6Y0E5_9AGAR</name>
<dbReference type="OrthoDB" id="64477at2759"/>
<dbReference type="Gene3D" id="3.40.630.30">
    <property type="match status" value="1"/>
</dbReference>
<evidence type="ECO:0000256" key="3">
    <source>
        <dbReference type="ARBA" id="ARBA00038502"/>
    </source>
</evidence>
<evidence type="ECO:0000313" key="6">
    <source>
        <dbReference type="EMBL" id="KAF7350402.1"/>
    </source>
</evidence>
<dbReference type="InterPro" id="IPR051531">
    <property type="entry name" value="N-acetyltransferase"/>
</dbReference>
<dbReference type="PANTHER" id="PTHR43792:SF8">
    <property type="entry name" value="[RIBOSOMAL PROTEIN US5]-ALANINE N-ACETYLTRANSFERASE"/>
    <property type="match status" value="1"/>
</dbReference>
<dbReference type="Pfam" id="PF13302">
    <property type="entry name" value="Acetyltransf_3"/>
    <property type="match status" value="1"/>
</dbReference>
<keyword evidence="1 6" id="KW-0808">Transferase</keyword>
<feature type="region of interest" description="Disordered" evidence="4">
    <location>
        <begin position="66"/>
        <end position="100"/>
    </location>
</feature>
<evidence type="ECO:0000256" key="2">
    <source>
        <dbReference type="ARBA" id="ARBA00023315"/>
    </source>
</evidence>
<feature type="compositionally biased region" description="Polar residues" evidence="4">
    <location>
        <begin position="66"/>
        <end position="76"/>
    </location>
</feature>
<evidence type="ECO:0000313" key="7">
    <source>
        <dbReference type="Proteomes" id="UP000620124"/>
    </source>
</evidence>
<feature type="compositionally biased region" description="Acidic residues" evidence="4">
    <location>
        <begin position="624"/>
        <end position="639"/>
    </location>
</feature>
<dbReference type="InterPro" id="IPR000182">
    <property type="entry name" value="GNAT_dom"/>
</dbReference>
<comment type="similarity">
    <text evidence="3">Belongs to the acetyltransferase family. RimJ subfamily.</text>
</comment>
<evidence type="ECO:0000256" key="1">
    <source>
        <dbReference type="ARBA" id="ARBA00022679"/>
    </source>
</evidence>
<dbReference type="Proteomes" id="UP000620124">
    <property type="component" value="Unassembled WGS sequence"/>
</dbReference>
<proteinExistence type="inferred from homology"/>
<accession>A0A8H6Y0E5</accession>
<feature type="compositionally biased region" description="Pro residues" evidence="4">
    <location>
        <begin position="231"/>
        <end position="240"/>
    </location>
</feature>
<feature type="region of interest" description="Disordered" evidence="4">
    <location>
        <begin position="221"/>
        <end position="246"/>
    </location>
</feature>
<evidence type="ECO:0000259" key="5">
    <source>
        <dbReference type="Pfam" id="PF13302"/>
    </source>
</evidence>
<feature type="compositionally biased region" description="Low complexity" evidence="4">
    <location>
        <begin position="584"/>
        <end position="600"/>
    </location>
</feature>
<protein>
    <submittedName>
        <fullName evidence="6">Spermidine n1-acetyltransferase</fullName>
    </submittedName>
</protein>
<feature type="domain" description="N-acetyltransferase" evidence="5">
    <location>
        <begin position="290"/>
        <end position="382"/>
    </location>
</feature>
<dbReference type="CDD" id="cd04301">
    <property type="entry name" value="NAT_SF"/>
    <property type="match status" value="1"/>
</dbReference>
<keyword evidence="7" id="KW-1185">Reference proteome</keyword>
<dbReference type="PANTHER" id="PTHR43792">
    <property type="entry name" value="GNAT FAMILY, PUTATIVE (AFU_ORTHOLOGUE AFUA_3G00765)-RELATED-RELATED"/>
    <property type="match status" value="1"/>
</dbReference>
<dbReference type="InterPro" id="IPR016181">
    <property type="entry name" value="Acyl_CoA_acyltransferase"/>
</dbReference>